<evidence type="ECO:0000256" key="1">
    <source>
        <dbReference type="ARBA" id="ARBA00007228"/>
    </source>
</evidence>
<evidence type="ECO:0000256" key="3">
    <source>
        <dbReference type="ARBA" id="ARBA00022603"/>
    </source>
</evidence>
<dbReference type="InterPro" id="IPR001537">
    <property type="entry name" value="SpoU_MeTrfase"/>
</dbReference>
<comment type="function">
    <text evidence="9">S-adenosyl-L-methionine-dependent 2'-O-ribose methyltransferase that catalyzes the formation of 2'-O-methylguanosine at position 18 (Gm18) in a subset of tRNA. Selectively mediates Gm18 methylation of tRNAGln-TTG/CTG and tRNASer-TGA/GCT. Gm18 modification can enhance the stability of modified tRNAs.</text>
</comment>
<evidence type="ECO:0000256" key="4">
    <source>
        <dbReference type="ARBA" id="ARBA00022679"/>
    </source>
</evidence>
<keyword evidence="16" id="KW-1185">Reference proteome</keyword>
<dbReference type="InterPro" id="IPR044748">
    <property type="entry name" value="Trm3/TARBP1_C"/>
</dbReference>
<name>W5NH85_LEPOC</name>
<keyword evidence="4" id="KW-0808">Transferase</keyword>
<dbReference type="GO" id="GO:0016423">
    <property type="term" value="F:tRNA (guanine) methyltransferase activity"/>
    <property type="evidence" value="ECO:0000318"/>
    <property type="project" value="GO_Central"/>
</dbReference>
<keyword evidence="5" id="KW-0949">S-adenosyl-L-methionine</keyword>
<dbReference type="Bgee" id="ENSLOCG00000016214">
    <property type="expression patterns" value="Expressed in testis and 13 other cell types or tissues"/>
</dbReference>
<dbReference type="InterPro" id="IPR016024">
    <property type="entry name" value="ARM-type_fold"/>
</dbReference>
<sequence length="1602" mass="180190">MTSVLIDVLLLNCRDFGAVLDSLCWGSDSWPQTQTVEALSCFIRNIASVLDRTPAGDGASSNPPNKRQILDKVENVVWDHCFPLLFKFSREKELSKHNNNGQRREIIPAVCGLLNACLGLCGRSDTAERVVDTALPFMLAGVDEDSLELSSDGCLDADIAVEVIAAALPFISSEPRTTHRVLIAAFTCIRKHKDHVVSKVTIRILSTLLNYSKMRKTDTLQRILEDLSVWQVEDSSPSVTGRILLCLTALSDHMFSLCAETTEHPDPRLSERFWKTVQNGLIHRDNVSRKRALYLLKRCIAVSEATNTAFHSGPPEANGVSLFWWAPDQHQLLLGFWEDYILIMETLDENQIHVVRPVLNRINKLMEVSMMDRQDRCWFHPSWLVCVYRRMFDSENKTVMRVGVCHLLDMSVMDLPMFSLGFSEFIVGPFLDVLAESTLFNRSVGQSIGECPELAIKLQRFLVTFISSLPKEKQGSVLLQMVQNLACRHWCAVPLLFISQALSQLPCCSALGLEGLCALREVLRCTMITHQVLLRGAAQCFLLHSALNLTDVTTVTLEDVFSFLKHFRTEESLCRGALLWTQLCNWLHSNERLFKPGVNDKNTYSGNGDSVTVCSFVQNLVESFLRVPASTGLPSTLPDWGDAELVARAILLAADLEEQHGPGASEPGLGRLLGPLMDTLHRLSTNVYLPVHKTDKSLQLLLALLQLCHGKDNSLSLQGKAHQDSVITALEEAVLASTGSVLEYILRRLSSELCTLSDIERCRLYLSVLRELVRLYTAVGWHRTSWLQSFILSLLKSCLRNLQLQREQCPQLEAQVQRSVSMASLAWVCEVVDRHHEKLDSNSTKALAELIAHISSAPMNQALDKPDAGGDQQGTVEELSSLQGWGRVAAQFVQDQWTCLHFVFKHHVQPNTVVPQPSIVLKAALEALAILPCDHVLPVLCCMRTVLPKLLFSDASLCVETMTVTWKVVQGLSSNPHDFWTALQGFVLFAFDHSVLELSSKEGCLITSTVKEIASELIEMSQVKMGVFNILIKHCCETWLPPDPGDESAFSSALNHLDIITEACIHGPVFRRDQRLIQDVQTYVEQLGDECAANTVVKSDWRDDLYPRVCAITFLSRLDPSNNLHKTFMEELVLQLLKKDEEVTKSKVRYYGNSLQHRVKNRVWQTLLVLLPRLEEGFVASVLGRVYEAGFCSNQASVKYLIEWLITLVLFHHPALLHTLWACFLLDQEKTKTSICTFLSVLIHFDIILQNVEDKGAQWRRALGVTLQWCFSPNFTVRLYALLALKRLWGLQGAAPGDEPELGALSGLVQASLQQTEAMQGSGNAVKNWQRIQDHFFFGTFHPLKDYSIETIFYTFPSLSELADDEWIPVWKFERHMEFPINSMLPLRNLRTDLGKLEVGHWIQQDKCDGEKELEWVEVQKKMMPWKLCVPDQDLELVYQQRAARLGKLNSALLVVASLIDKPTNLGGLCRTCEIFGASALVLDSLHYVSDKHFQALSVSAELWFPLLEVKPPQLADYLEQKKTEGYSIVGVEQTANSQSLADYKFPEKTLLLLGNEREGIPANLLQLLDVCVEIPQFGVTRSLNVHVSGALLVWEYTRQHM</sequence>
<dbReference type="SUPFAM" id="SSF75217">
    <property type="entry name" value="alpha/beta knot"/>
    <property type="match status" value="1"/>
</dbReference>
<dbReference type="InParanoid" id="W5NH85"/>
<evidence type="ECO:0000256" key="9">
    <source>
        <dbReference type="ARBA" id="ARBA00093361"/>
    </source>
</evidence>
<feature type="domain" description="tRNA/rRNA methyltransferase SpoU type" evidence="13">
    <location>
        <begin position="1453"/>
        <end position="1594"/>
    </location>
</feature>
<dbReference type="InterPro" id="IPR029026">
    <property type="entry name" value="tRNA_m1G_MTases_N"/>
</dbReference>
<dbReference type="EMBL" id="AHAT01001667">
    <property type="status" value="NOT_ANNOTATED_CDS"/>
    <property type="molecule type" value="Genomic_DNA"/>
</dbReference>
<dbReference type="CDD" id="cd18091">
    <property type="entry name" value="SpoU-like_TRM3-like"/>
    <property type="match status" value="1"/>
</dbReference>
<comment type="catalytic activity">
    <reaction evidence="8">
        <text>guanosine(18) in tRNA + S-adenosyl-L-methionine = 2'-O-methylguanosine(18) in tRNA + S-adenosyl-L-homocysteine + H(+)</text>
        <dbReference type="Rhea" id="RHEA:20077"/>
        <dbReference type="Rhea" id="RHEA-COMP:10190"/>
        <dbReference type="Rhea" id="RHEA-COMP:10192"/>
        <dbReference type="ChEBI" id="CHEBI:15378"/>
        <dbReference type="ChEBI" id="CHEBI:57856"/>
        <dbReference type="ChEBI" id="CHEBI:59789"/>
        <dbReference type="ChEBI" id="CHEBI:74269"/>
        <dbReference type="ChEBI" id="CHEBI:74445"/>
        <dbReference type="EC" id="2.1.1.34"/>
    </reaction>
    <physiologicalReaction direction="left-to-right" evidence="8">
        <dbReference type="Rhea" id="RHEA:20078"/>
    </physiologicalReaction>
</comment>
<protein>
    <recommendedName>
        <fullName evidence="11">tRNA (guanosine(18)-2'-O)-methyltransferase TARBP1</fullName>
        <ecNumber evidence="10">2.1.1.34</ecNumber>
    </recommendedName>
    <alternativeName>
        <fullName evidence="12">TAR RNA-binding protein 1</fullName>
    </alternativeName>
</protein>
<evidence type="ECO:0000256" key="5">
    <source>
        <dbReference type="ARBA" id="ARBA00022691"/>
    </source>
</evidence>
<evidence type="ECO:0000256" key="11">
    <source>
        <dbReference type="ARBA" id="ARBA00093636"/>
    </source>
</evidence>
<organism evidence="15 16">
    <name type="scientific">Lepisosteus oculatus</name>
    <name type="common">Spotted gar</name>
    <dbReference type="NCBI Taxonomy" id="7918"/>
    <lineage>
        <taxon>Eukaryota</taxon>
        <taxon>Metazoa</taxon>
        <taxon>Chordata</taxon>
        <taxon>Craniata</taxon>
        <taxon>Vertebrata</taxon>
        <taxon>Euteleostomi</taxon>
        <taxon>Actinopterygii</taxon>
        <taxon>Neopterygii</taxon>
        <taxon>Holostei</taxon>
        <taxon>Semionotiformes</taxon>
        <taxon>Lepisosteidae</taxon>
        <taxon>Lepisosteus</taxon>
    </lineage>
</organism>
<reference evidence="16" key="1">
    <citation type="submission" date="2011-12" db="EMBL/GenBank/DDBJ databases">
        <title>The Draft Genome of Lepisosteus oculatus.</title>
        <authorList>
            <consortium name="The Broad Institute Genome Assembly &amp; Analysis Group"/>
            <consortium name="Computational R&amp;D Group"/>
            <consortium name="and Sequencing Platform"/>
            <person name="Di Palma F."/>
            <person name="Alfoldi J."/>
            <person name="Johnson J."/>
            <person name="Berlin A."/>
            <person name="Gnerre S."/>
            <person name="Jaffe D."/>
            <person name="MacCallum I."/>
            <person name="Young S."/>
            <person name="Walker B.J."/>
            <person name="Lander E.S."/>
            <person name="Lindblad-Toh K."/>
        </authorList>
    </citation>
    <scope>NUCLEOTIDE SEQUENCE [LARGE SCALE GENOMIC DNA]</scope>
</reference>
<evidence type="ECO:0000256" key="12">
    <source>
        <dbReference type="ARBA" id="ARBA00093656"/>
    </source>
</evidence>
<dbReference type="InterPro" id="IPR045330">
    <property type="entry name" value="TRM3/TARBP1"/>
</dbReference>
<evidence type="ECO:0000256" key="2">
    <source>
        <dbReference type="ARBA" id="ARBA00011407"/>
    </source>
</evidence>
<feature type="domain" description="TARBP1" evidence="14">
    <location>
        <begin position="243"/>
        <end position="370"/>
    </location>
</feature>
<evidence type="ECO:0000313" key="15">
    <source>
        <dbReference type="Ensembl" id="ENSLOCP00000019994.1"/>
    </source>
</evidence>
<reference evidence="15" key="3">
    <citation type="submission" date="2025-09" db="UniProtKB">
        <authorList>
            <consortium name="Ensembl"/>
        </authorList>
    </citation>
    <scope>IDENTIFICATION</scope>
</reference>
<dbReference type="GeneTree" id="ENSGT00390000003939"/>
<evidence type="ECO:0000259" key="14">
    <source>
        <dbReference type="Pfam" id="PF25050"/>
    </source>
</evidence>
<keyword evidence="7" id="KW-0007">Acetylation</keyword>
<dbReference type="eggNOG" id="KOG0839">
    <property type="taxonomic scope" value="Eukaryota"/>
</dbReference>
<dbReference type="Ensembl" id="ENSLOCT00000020027.1">
    <property type="protein sequence ID" value="ENSLOCP00000019994.1"/>
    <property type="gene ID" value="ENSLOCG00000016214.1"/>
</dbReference>
<keyword evidence="3" id="KW-0489">Methyltransferase</keyword>
<dbReference type="InterPro" id="IPR056921">
    <property type="entry name" value="TARBP1_dom"/>
</dbReference>
<dbReference type="GO" id="GO:0141100">
    <property type="term" value="F:tRNA (guanine(18)-2'-O)-methyltransferase activity"/>
    <property type="evidence" value="ECO:0007669"/>
    <property type="project" value="UniProtKB-EC"/>
</dbReference>
<dbReference type="Pfam" id="PF25050">
    <property type="entry name" value="TARBP1"/>
    <property type="match status" value="1"/>
</dbReference>
<comment type="similarity">
    <text evidence="1">Belongs to the class IV-like SAM-binding methyltransferase superfamily. RNA methyltransferase TrmH family.</text>
</comment>
<dbReference type="SUPFAM" id="SSF48371">
    <property type="entry name" value="ARM repeat"/>
    <property type="match status" value="1"/>
</dbReference>
<dbReference type="PANTHER" id="PTHR12029">
    <property type="entry name" value="RNA METHYLTRANSFERASE"/>
    <property type="match status" value="1"/>
</dbReference>
<evidence type="ECO:0000256" key="10">
    <source>
        <dbReference type="ARBA" id="ARBA00093594"/>
    </source>
</evidence>
<dbReference type="STRING" id="7918.ENSLOCP00000019994"/>
<dbReference type="InterPro" id="IPR025806">
    <property type="entry name" value="TARBP1"/>
</dbReference>
<accession>W5NH85</accession>
<evidence type="ECO:0000256" key="6">
    <source>
        <dbReference type="ARBA" id="ARBA00022884"/>
    </source>
</evidence>
<dbReference type="EC" id="2.1.1.34" evidence="10"/>
<dbReference type="GO" id="GO:0003723">
    <property type="term" value="F:RNA binding"/>
    <property type="evidence" value="ECO:0007669"/>
    <property type="project" value="UniProtKB-KW"/>
</dbReference>
<dbReference type="Proteomes" id="UP000018468">
    <property type="component" value="Linkage group LG16"/>
</dbReference>
<dbReference type="PANTHER" id="PTHR12029:SF11">
    <property type="entry name" value="METHYLTRANSFERASE TARBP1-RELATED"/>
    <property type="match status" value="1"/>
</dbReference>
<keyword evidence="6" id="KW-0694">RNA-binding</keyword>
<evidence type="ECO:0000313" key="16">
    <source>
        <dbReference type="Proteomes" id="UP000018468"/>
    </source>
</evidence>
<dbReference type="GO" id="GO:0030488">
    <property type="term" value="P:tRNA methylation"/>
    <property type="evidence" value="ECO:0000318"/>
    <property type="project" value="GO_Central"/>
</dbReference>
<dbReference type="FunFam" id="3.40.1280.10:FF:000010">
    <property type="entry name" value="probable methyltransferase TARBP1"/>
    <property type="match status" value="1"/>
</dbReference>
<dbReference type="PROSITE" id="PS51624">
    <property type="entry name" value="SAM_MT_TRMH_2"/>
    <property type="match status" value="1"/>
</dbReference>
<dbReference type="Pfam" id="PF00588">
    <property type="entry name" value="SpoU_methylase"/>
    <property type="match status" value="1"/>
</dbReference>
<evidence type="ECO:0000256" key="7">
    <source>
        <dbReference type="ARBA" id="ARBA00022990"/>
    </source>
</evidence>
<dbReference type="Gene3D" id="3.40.1280.10">
    <property type="match status" value="1"/>
</dbReference>
<evidence type="ECO:0000256" key="8">
    <source>
        <dbReference type="ARBA" id="ARBA00093266"/>
    </source>
</evidence>
<proteinExistence type="inferred from homology"/>
<evidence type="ECO:0000259" key="13">
    <source>
        <dbReference type="Pfam" id="PF00588"/>
    </source>
</evidence>
<dbReference type="HOGENOM" id="CLU_002618_1_0_1"/>
<comment type="subunit">
    <text evidence="2">Monomer and homodimer.</text>
</comment>
<dbReference type="InterPro" id="IPR029028">
    <property type="entry name" value="Alpha/beta_knot_MTases"/>
</dbReference>
<reference evidence="15" key="2">
    <citation type="submission" date="2025-08" db="UniProtKB">
        <authorList>
            <consortium name="Ensembl"/>
        </authorList>
    </citation>
    <scope>IDENTIFICATION</scope>
</reference>